<evidence type="ECO:0008006" key="4">
    <source>
        <dbReference type="Google" id="ProtNLM"/>
    </source>
</evidence>
<organism evidence="2 3">
    <name type="scientific">Ancylomarina longa</name>
    <dbReference type="NCBI Taxonomy" id="2487017"/>
    <lineage>
        <taxon>Bacteria</taxon>
        <taxon>Pseudomonadati</taxon>
        <taxon>Bacteroidota</taxon>
        <taxon>Bacteroidia</taxon>
        <taxon>Marinilabiliales</taxon>
        <taxon>Marinifilaceae</taxon>
        <taxon>Ancylomarina</taxon>
    </lineage>
</organism>
<feature type="transmembrane region" description="Helical" evidence="1">
    <location>
        <begin position="173"/>
        <end position="190"/>
    </location>
</feature>
<evidence type="ECO:0000313" key="3">
    <source>
        <dbReference type="Proteomes" id="UP000282985"/>
    </source>
</evidence>
<gene>
    <name evidence="2" type="ORF">DLK05_13170</name>
</gene>
<dbReference type="SUPFAM" id="SSF48452">
    <property type="entry name" value="TPR-like"/>
    <property type="match status" value="1"/>
</dbReference>
<reference evidence="2 3" key="1">
    <citation type="submission" date="2018-11" db="EMBL/GenBank/DDBJ databases">
        <title>Parancylomarina longa gen. nov., sp. nov., isolated from sediments of southern Okinawa.</title>
        <authorList>
            <person name="Fu T."/>
        </authorList>
    </citation>
    <scope>NUCLEOTIDE SEQUENCE [LARGE SCALE GENOMIC DNA]</scope>
    <source>
        <strain evidence="2 3">T3-2 S1-C</strain>
    </source>
</reference>
<comment type="caution">
    <text evidence="2">The sequence shown here is derived from an EMBL/GenBank/DDBJ whole genome shotgun (WGS) entry which is preliminary data.</text>
</comment>
<accession>A0A434AGC6</accession>
<evidence type="ECO:0000313" key="2">
    <source>
        <dbReference type="EMBL" id="RUT73427.1"/>
    </source>
</evidence>
<keyword evidence="1" id="KW-0812">Transmembrane</keyword>
<feature type="transmembrane region" description="Helical" evidence="1">
    <location>
        <begin position="144"/>
        <end position="161"/>
    </location>
</feature>
<keyword evidence="3" id="KW-1185">Reference proteome</keyword>
<dbReference type="InterPro" id="IPR011990">
    <property type="entry name" value="TPR-like_helical_dom_sf"/>
</dbReference>
<dbReference type="AlphaFoldDB" id="A0A434AGC6"/>
<protein>
    <recommendedName>
        <fullName evidence="4">Tetratricopeptide repeat protein</fullName>
    </recommendedName>
</protein>
<keyword evidence="1" id="KW-1133">Transmembrane helix</keyword>
<dbReference type="OrthoDB" id="9864884at2"/>
<dbReference type="RefSeq" id="WP_127344434.1">
    <property type="nucleotide sequence ID" value="NZ_RJJX01000021.1"/>
</dbReference>
<evidence type="ECO:0000256" key="1">
    <source>
        <dbReference type="SAM" id="Phobius"/>
    </source>
</evidence>
<dbReference type="Gene3D" id="1.25.40.10">
    <property type="entry name" value="Tetratricopeptide repeat domain"/>
    <property type="match status" value="1"/>
</dbReference>
<dbReference type="Proteomes" id="UP000282985">
    <property type="component" value="Unassembled WGS sequence"/>
</dbReference>
<keyword evidence="1" id="KW-0472">Membrane</keyword>
<sequence length="196" mass="22847">MNEELENLYDKLYSEGPTKNPKTFIQLIKNDLTEIDLQDYSSNPKLARVVADYGICLAKEGHYKKAYPFIEKAIQWFETEETNSDLWIKPMYEVLIFNRGFVNYKLNNKIKAKLDFKTLVKRFPNNKLYVNWLKADSVVTYSRVEWFFVGLSIISLTASFILKPEDGFMDKVALYTMVIGILGGIIVSQIRKKKFN</sequence>
<dbReference type="EMBL" id="RJJX01000021">
    <property type="protein sequence ID" value="RUT73427.1"/>
    <property type="molecule type" value="Genomic_DNA"/>
</dbReference>
<name>A0A434AGC6_9BACT</name>
<proteinExistence type="predicted"/>